<evidence type="ECO:0000313" key="13">
    <source>
        <dbReference type="EMBL" id="KAK9804089.1"/>
    </source>
</evidence>
<keyword evidence="5" id="KW-0677">Repeat</keyword>
<keyword evidence="6 10" id="KW-0694">RNA-binding</keyword>
<protein>
    <recommendedName>
        <fullName evidence="9">Splicing factor 3B subunit 4</fullName>
    </recommendedName>
</protein>
<keyword evidence="8" id="KW-0539">Nucleus</keyword>
<dbReference type="Gene3D" id="3.30.70.330">
    <property type="match status" value="2"/>
</dbReference>
<feature type="region of interest" description="Disordered" evidence="11">
    <location>
        <begin position="200"/>
        <end position="420"/>
    </location>
</feature>
<name>A0AAW1P8H3_9CHLO</name>
<dbReference type="GO" id="GO:0071011">
    <property type="term" value="C:precatalytic spliceosome"/>
    <property type="evidence" value="ECO:0007669"/>
    <property type="project" value="TreeGrafter"/>
</dbReference>
<dbReference type="InterPro" id="IPR035979">
    <property type="entry name" value="RBD_domain_sf"/>
</dbReference>
<feature type="domain" description="RRM" evidence="12">
    <location>
        <begin position="118"/>
        <end position="197"/>
    </location>
</feature>
<evidence type="ECO:0000256" key="6">
    <source>
        <dbReference type="ARBA" id="ARBA00022884"/>
    </source>
</evidence>
<evidence type="ECO:0000256" key="8">
    <source>
        <dbReference type="ARBA" id="ARBA00023242"/>
    </source>
</evidence>
<feature type="compositionally biased region" description="Low complexity" evidence="11">
    <location>
        <begin position="290"/>
        <end position="301"/>
    </location>
</feature>
<dbReference type="InterPro" id="IPR000504">
    <property type="entry name" value="RRM_dom"/>
</dbReference>
<dbReference type="InterPro" id="IPR034159">
    <property type="entry name" value="SF3B4_RRM2"/>
</dbReference>
<dbReference type="InterPro" id="IPR012677">
    <property type="entry name" value="Nucleotide-bd_a/b_plait_sf"/>
</dbReference>
<dbReference type="InterPro" id="IPR034158">
    <property type="entry name" value="SF3B4_RRM1"/>
</dbReference>
<dbReference type="GO" id="GO:0006397">
    <property type="term" value="P:mRNA processing"/>
    <property type="evidence" value="ECO:0007669"/>
    <property type="project" value="UniProtKB-KW"/>
</dbReference>
<feature type="domain" description="RRM" evidence="12">
    <location>
        <begin position="30"/>
        <end position="108"/>
    </location>
</feature>
<evidence type="ECO:0000256" key="1">
    <source>
        <dbReference type="ARBA" id="ARBA00004123"/>
    </source>
</evidence>
<keyword evidence="14" id="KW-1185">Reference proteome</keyword>
<evidence type="ECO:0000256" key="7">
    <source>
        <dbReference type="ARBA" id="ARBA00023187"/>
    </source>
</evidence>
<comment type="subcellular location">
    <subcellularLocation>
        <location evidence="1">Nucleus</location>
    </subcellularLocation>
</comment>
<feature type="compositionally biased region" description="Pro residues" evidence="11">
    <location>
        <begin position="251"/>
        <end position="267"/>
    </location>
</feature>
<reference evidence="13 14" key="1">
    <citation type="journal article" date="2024" name="Nat. Commun.">
        <title>Phylogenomics reveals the evolutionary origins of lichenization in chlorophyte algae.</title>
        <authorList>
            <person name="Puginier C."/>
            <person name="Libourel C."/>
            <person name="Otte J."/>
            <person name="Skaloud P."/>
            <person name="Haon M."/>
            <person name="Grisel S."/>
            <person name="Petersen M."/>
            <person name="Berrin J.G."/>
            <person name="Delaux P.M."/>
            <person name="Dal Grande F."/>
            <person name="Keller J."/>
        </authorList>
    </citation>
    <scope>NUCLEOTIDE SEQUENCE [LARGE SCALE GENOMIC DNA]</scope>
    <source>
        <strain evidence="13 14">SAG 2036</strain>
    </source>
</reference>
<dbReference type="InterPro" id="IPR052084">
    <property type="entry name" value="SF3B4_spliceosome_assoc"/>
</dbReference>
<dbReference type="FunFam" id="3.30.70.330:FF:000121">
    <property type="entry name" value="Splicing factor 3b subunit 4"/>
    <property type="match status" value="1"/>
</dbReference>
<evidence type="ECO:0000259" key="12">
    <source>
        <dbReference type="PROSITE" id="PS50102"/>
    </source>
</evidence>
<dbReference type="EMBL" id="JALJOQ010000053">
    <property type="protein sequence ID" value="KAK9804089.1"/>
    <property type="molecule type" value="Genomic_DNA"/>
</dbReference>
<dbReference type="SUPFAM" id="SSF54928">
    <property type="entry name" value="RNA-binding domain, RBD"/>
    <property type="match status" value="1"/>
</dbReference>
<dbReference type="CDD" id="cd12334">
    <property type="entry name" value="RRM1_SF3B4"/>
    <property type="match status" value="1"/>
</dbReference>
<keyword evidence="3" id="KW-0507">mRNA processing</keyword>
<dbReference type="GO" id="GO:0005730">
    <property type="term" value="C:nucleolus"/>
    <property type="evidence" value="ECO:0007669"/>
    <property type="project" value="TreeGrafter"/>
</dbReference>
<dbReference type="AlphaFoldDB" id="A0AAW1P8H3"/>
<evidence type="ECO:0000256" key="11">
    <source>
        <dbReference type="SAM" id="MobiDB-lite"/>
    </source>
</evidence>
<evidence type="ECO:0000256" key="3">
    <source>
        <dbReference type="ARBA" id="ARBA00022664"/>
    </source>
</evidence>
<sequence>MASGTAGGRIAPGVGANLIGQHSHDRNQDATIYVGNLDPQMSEELVWELFTQGGPVANVYLPKDRVTNQHMGYGFVEFRSEEDADYAIRVLNMIKIYGKPIRVNKSSQDKRTTTDVGANMFIGNLDPDVDEKLLYDTFSAFGMIVATPKIMRDPETGASRGFGFVSYDSFEASDAAIEAMHGQFLCNRAITVSYAFKKDAKGERHGTPNERLLAEQNRARLTSQSRPNTLFATGPKQRPEAVPEGQQLLPPLAPGPPSGMAPPPPPMANGGYAPPMGSQPLHQGPPAAAPHLQPGYGQPQQPGAPPPWGQMGSQPPPAGGGMPPPPPMYGQRPPPGMPPPPSQHNPMGAPSGYQMRPPHGMPPPPAGYGQAPPRGMPPPPMGYQQGPPPGHPMYRPPGAPGPPGMQLPPGVRPPMMQPAR</sequence>
<organism evidence="13 14">
    <name type="scientific">Symbiochloris irregularis</name>
    <dbReference type="NCBI Taxonomy" id="706552"/>
    <lineage>
        <taxon>Eukaryota</taxon>
        <taxon>Viridiplantae</taxon>
        <taxon>Chlorophyta</taxon>
        <taxon>core chlorophytes</taxon>
        <taxon>Trebouxiophyceae</taxon>
        <taxon>Trebouxiales</taxon>
        <taxon>Trebouxiaceae</taxon>
        <taxon>Symbiochloris</taxon>
    </lineage>
</organism>
<gene>
    <name evidence="13" type="ORF">WJX73_005876</name>
</gene>
<dbReference type="SMART" id="SM00360">
    <property type="entry name" value="RRM"/>
    <property type="match status" value="2"/>
</dbReference>
<dbReference type="FunFam" id="3.30.70.330:FF:000059">
    <property type="entry name" value="splicing factor 3B subunit 4"/>
    <property type="match status" value="1"/>
</dbReference>
<feature type="compositionally biased region" description="Pro residues" evidence="11">
    <location>
        <begin position="374"/>
        <end position="420"/>
    </location>
</feature>
<proteinExistence type="inferred from homology"/>
<dbReference type="CDD" id="cd12335">
    <property type="entry name" value="RRM2_SF3B4"/>
    <property type="match status" value="1"/>
</dbReference>
<evidence type="ECO:0000256" key="5">
    <source>
        <dbReference type="ARBA" id="ARBA00022737"/>
    </source>
</evidence>
<accession>A0AAW1P8H3</accession>
<dbReference type="PROSITE" id="PS50102">
    <property type="entry name" value="RRM"/>
    <property type="match status" value="2"/>
</dbReference>
<feature type="compositionally biased region" description="Polar residues" evidence="11">
    <location>
        <begin position="219"/>
        <end position="231"/>
    </location>
</feature>
<comment type="caution">
    <text evidence="13">The sequence shown here is derived from an EMBL/GenBank/DDBJ whole genome shotgun (WGS) entry which is preliminary data.</text>
</comment>
<dbReference type="GO" id="GO:0003723">
    <property type="term" value="F:RNA binding"/>
    <property type="evidence" value="ECO:0007669"/>
    <property type="project" value="UniProtKB-UniRule"/>
</dbReference>
<dbReference type="GO" id="GO:0008380">
    <property type="term" value="P:RNA splicing"/>
    <property type="evidence" value="ECO:0007669"/>
    <property type="project" value="UniProtKB-KW"/>
</dbReference>
<comment type="similarity">
    <text evidence="2">Belongs to the SF3B4 family.</text>
</comment>
<dbReference type="Pfam" id="PF00076">
    <property type="entry name" value="RRM_1"/>
    <property type="match status" value="2"/>
</dbReference>
<feature type="compositionally biased region" description="Pro residues" evidence="11">
    <location>
        <begin position="302"/>
        <end position="343"/>
    </location>
</feature>
<evidence type="ECO:0000313" key="14">
    <source>
        <dbReference type="Proteomes" id="UP001465755"/>
    </source>
</evidence>
<dbReference type="Proteomes" id="UP001465755">
    <property type="component" value="Unassembled WGS sequence"/>
</dbReference>
<evidence type="ECO:0000256" key="10">
    <source>
        <dbReference type="PROSITE-ProRule" id="PRU00176"/>
    </source>
</evidence>
<evidence type="ECO:0000256" key="9">
    <source>
        <dbReference type="ARBA" id="ARBA00070533"/>
    </source>
</evidence>
<evidence type="ECO:0000256" key="2">
    <source>
        <dbReference type="ARBA" id="ARBA00008363"/>
    </source>
</evidence>
<dbReference type="GO" id="GO:0048026">
    <property type="term" value="P:positive regulation of mRNA splicing, via spliceosome"/>
    <property type="evidence" value="ECO:0007669"/>
    <property type="project" value="TreeGrafter"/>
</dbReference>
<keyword evidence="7" id="KW-0508">mRNA splicing</keyword>
<evidence type="ECO:0000256" key="4">
    <source>
        <dbReference type="ARBA" id="ARBA00022728"/>
    </source>
</evidence>
<dbReference type="PANTHER" id="PTHR48030:SF3">
    <property type="entry name" value="SPLICING FACTOR 3B SUBUNIT 4"/>
    <property type="match status" value="1"/>
</dbReference>
<keyword evidence="4" id="KW-0747">Spliceosome</keyword>
<dbReference type="PANTHER" id="PTHR48030">
    <property type="entry name" value="SPLICING FACTOR 3B SUBUNIT 4"/>
    <property type="match status" value="1"/>
</dbReference>